<dbReference type="InterPro" id="IPR003715">
    <property type="entry name" value="Poly_export_N"/>
</dbReference>
<proteinExistence type="inferred from homology"/>
<keyword evidence="6" id="KW-0812">Transmembrane</keyword>
<dbReference type="GO" id="GO:0015288">
    <property type="term" value="F:porin activity"/>
    <property type="evidence" value="ECO:0007669"/>
    <property type="project" value="UniProtKB-KW"/>
</dbReference>
<keyword evidence="3" id="KW-0813">Transport</keyword>
<dbReference type="Gene3D" id="3.10.560.10">
    <property type="entry name" value="Outer membrane lipoprotein wza domain like"/>
    <property type="match status" value="2"/>
</dbReference>
<keyword evidence="18" id="KW-1185">Reference proteome</keyword>
<comment type="caution">
    <text evidence="17">The sequence shown here is derived from an EMBL/GenBank/DDBJ whole genome shotgun (WGS) entry which is preliminary data.</text>
</comment>
<organism evidence="17 18">
    <name type="scientific">Nonlabens xylanidelens</name>
    <dbReference type="NCBI Taxonomy" id="191564"/>
    <lineage>
        <taxon>Bacteria</taxon>
        <taxon>Pseudomonadati</taxon>
        <taxon>Bacteroidota</taxon>
        <taxon>Flavobacteriia</taxon>
        <taxon>Flavobacteriales</taxon>
        <taxon>Flavobacteriaceae</taxon>
        <taxon>Nonlabens</taxon>
    </lineage>
</organism>
<keyword evidence="10" id="KW-0626">Porin</keyword>
<keyword evidence="13" id="KW-0998">Cell outer membrane</keyword>
<dbReference type="InterPro" id="IPR054765">
    <property type="entry name" value="SLBB_dom"/>
</dbReference>
<protein>
    <submittedName>
        <fullName evidence="17">Polysaccharide export outer membrane protein</fullName>
    </submittedName>
</protein>
<evidence type="ECO:0000256" key="9">
    <source>
        <dbReference type="ARBA" id="ARBA00023065"/>
    </source>
</evidence>
<dbReference type="GO" id="GO:0015159">
    <property type="term" value="F:polysaccharide transmembrane transporter activity"/>
    <property type="evidence" value="ECO:0007669"/>
    <property type="project" value="InterPro"/>
</dbReference>
<evidence type="ECO:0000256" key="14">
    <source>
        <dbReference type="ARBA" id="ARBA00023288"/>
    </source>
</evidence>
<dbReference type="InterPro" id="IPR049712">
    <property type="entry name" value="Poly_export"/>
</dbReference>
<feature type="domain" description="Polysaccharide export protein N-terminal" evidence="15">
    <location>
        <begin position="43"/>
        <end position="140"/>
    </location>
</feature>
<name>A0A2S6IGF5_9FLAO</name>
<dbReference type="Pfam" id="PF22461">
    <property type="entry name" value="SLBB_2"/>
    <property type="match status" value="1"/>
</dbReference>
<evidence type="ECO:0000313" key="17">
    <source>
        <dbReference type="EMBL" id="PPK93276.1"/>
    </source>
</evidence>
<dbReference type="EMBL" id="PTJE01000007">
    <property type="protein sequence ID" value="PPK93276.1"/>
    <property type="molecule type" value="Genomic_DNA"/>
</dbReference>
<evidence type="ECO:0000256" key="3">
    <source>
        <dbReference type="ARBA" id="ARBA00022448"/>
    </source>
</evidence>
<evidence type="ECO:0000256" key="2">
    <source>
        <dbReference type="ARBA" id="ARBA00009450"/>
    </source>
</evidence>
<keyword evidence="7" id="KW-0732">Signal</keyword>
<accession>A0A2S6IGF5</accession>
<feature type="domain" description="SLBB" evidence="16">
    <location>
        <begin position="144"/>
        <end position="223"/>
    </location>
</feature>
<dbReference type="OrthoDB" id="662756at2"/>
<evidence type="ECO:0000256" key="10">
    <source>
        <dbReference type="ARBA" id="ARBA00023114"/>
    </source>
</evidence>
<keyword evidence="5" id="KW-0762">Sugar transport</keyword>
<evidence type="ECO:0000256" key="12">
    <source>
        <dbReference type="ARBA" id="ARBA00023139"/>
    </source>
</evidence>
<dbReference type="PROSITE" id="PS51257">
    <property type="entry name" value="PROKAR_LIPOPROTEIN"/>
    <property type="match status" value="1"/>
</dbReference>
<reference evidence="17 18" key="1">
    <citation type="submission" date="2018-02" db="EMBL/GenBank/DDBJ databases">
        <title>Genomic Encyclopedia of Archaeal and Bacterial Type Strains, Phase II (KMG-II): from individual species to whole genera.</title>
        <authorList>
            <person name="Goeker M."/>
        </authorList>
    </citation>
    <scope>NUCLEOTIDE SEQUENCE [LARGE SCALE GENOMIC DNA]</scope>
    <source>
        <strain evidence="17 18">DSM 16809</strain>
    </source>
</reference>
<evidence type="ECO:0000256" key="13">
    <source>
        <dbReference type="ARBA" id="ARBA00023237"/>
    </source>
</evidence>
<evidence type="ECO:0000256" key="1">
    <source>
        <dbReference type="ARBA" id="ARBA00004571"/>
    </source>
</evidence>
<keyword evidence="12" id="KW-0564">Palmitate</keyword>
<dbReference type="GO" id="GO:0046930">
    <property type="term" value="C:pore complex"/>
    <property type="evidence" value="ECO:0007669"/>
    <property type="project" value="UniProtKB-KW"/>
</dbReference>
<dbReference type="RefSeq" id="WP_104516229.1">
    <property type="nucleotide sequence ID" value="NZ_MQVW01000012.1"/>
</dbReference>
<dbReference type="Gene3D" id="3.30.1950.10">
    <property type="entry name" value="wza like domain"/>
    <property type="match status" value="1"/>
</dbReference>
<keyword evidence="8" id="KW-0625">Polysaccharide transport</keyword>
<evidence type="ECO:0000313" key="18">
    <source>
        <dbReference type="Proteomes" id="UP000239002"/>
    </source>
</evidence>
<evidence type="ECO:0000256" key="4">
    <source>
        <dbReference type="ARBA" id="ARBA00022452"/>
    </source>
</evidence>
<evidence type="ECO:0000256" key="5">
    <source>
        <dbReference type="ARBA" id="ARBA00022597"/>
    </source>
</evidence>
<evidence type="ECO:0000256" key="11">
    <source>
        <dbReference type="ARBA" id="ARBA00023136"/>
    </source>
</evidence>
<evidence type="ECO:0000256" key="6">
    <source>
        <dbReference type="ARBA" id="ARBA00022692"/>
    </source>
</evidence>
<evidence type="ECO:0000256" key="8">
    <source>
        <dbReference type="ARBA" id="ARBA00023047"/>
    </source>
</evidence>
<dbReference type="GO" id="GO:0009279">
    <property type="term" value="C:cell outer membrane"/>
    <property type="evidence" value="ECO:0007669"/>
    <property type="project" value="UniProtKB-SubCell"/>
</dbReference>
<dbReference type="GO" id="GO:0006811">
    <property type="term" value="P:monoatomic ion transport"/>
    <property type="evidence" value="ECO:0007669"/>
    <property type="project" value="UniProtKB-KW"/>
</dbReference>
<dbReference type="Proteomes" id="UP000239002">
    <property type="component" value="Unassembled WGS sequence"/>
</dbReference>
<comment type="similarity">
    <text evidence="2">Belongs to the BexD/CtrA/VexA family.</text>
</comment>
<dbReference type="AlphaFoldDB" id="A0A2S6IGF5"/>
<keyword evidence="14" id="KW-0449">Lipoprotein</keyword>
<comment type="subcellular location">
    <subcellularLocation>
        <location evidence="1">Cell outer membrane</location>
        <topology evidence="1">Multi-pass membrane protein</topology>
    </subcellularLocation>
</comment>
<evidence type="ECO:0000256" key="7">
    <source>
        <dbReference type="ARBA" id="ARBA00022729"/>
    </source>
</evidence>
<dbReference type="PANTHER" id="PTHR33619:SF3">
    <property type="entry name" value="POLYSACCHARIDE EXPORT PROTEIN GFCE-RELATED"/>
    <property type="match status" value="1"/>
</dbReference>
<dbReference type="PANTHER" id="PTHR33619">
    <property type="entry name" value="POLYSACCHARIDE EXPORT PROTEIN GFCE-RELATED"/>
    <property type="match status" value="1"/>
</dbReference>
<keyword evidence="4" id="KW-1134">Transmembrane beta strand</keyword>
<keyword evidence="11" id="KW-0472">Membrane</keyword>
<dbReference type="Pfam" id="PF02563">
    <property type="entry name" value="Poly_export"/>
    <property type="match status" value="1"/>
</dbReference>
<evidence type="ECO:0000259" key="16">
    <source>
        <dbReference type="Pfam" id="PF22461"/>
    </source>
</evidence>
<gene>
    <name evidence="17" type="ORF">LY01_02561</name>
</gene>
<sequence>MKNILIKSSLILIFVALVTSCVSKDKILYVQDIDSALTERELNYESIIKKDDILRIIVTSENMKLVQPFNQVVNPTANNDLTITSQNKLLGYLVNNEGNISFPLLGDIKAAGISRKDLTDTIQNRLRAEYVKDATVDLRVVNFKITVLGEVTRPGNYNFDYNRITLLQAIGMAGDLTIYGNRNNVTVWRDVDGVQKVHKLDLTKSDFIDSEYYYLQQNDVIIVEPNNAQVQAAGFNRNASLYVSIASVLLSLIVVLSRN</sequence>
<keyword evidence="9" id="KW-0406">Ion transport</keyword>
<evidence type="ECO:0000259" key="15">
    <source>
        <dbReference type="Pfam" id="PF02563"/>
    </source>
</evidence>